<gene>
    <name evidence="2" type="ORF">SAMN04487936_10984</name>
</gene>
<evidence type="ECO:0000313" key="3">
    <source>
        <dbReference type="Proteomes" id="UP000183557"/>
    </source>
</evidence>
<protein>
    <submittedName>
        <fullName evidence="2">Uncharacterized protein</fullName>
    </submittedName>
</protein>
<evidence type="ECO:0000256" key="1">
    <source>
        <dbReference type="SAM" id="Phobius"/>
    </source>
</evidence>
<proteinExistence type="predicted"/>
<dbReference type="Proteomes" id="UP000183557">
    <property type="component" value="Unassembled WGS sequence"/>
</dbReference>
<organism evidence="2 3">
    <name type="scientific">Halobacillus dabanensis</name>
    <dbReference type="NCBI Taxonomy" id="240302"/>
    <lineage>
        <taxon>Bacteria</taxon>
        <taxon>Bacillati</taxon>
        <taxon>Bacillota</taxon>
        <taxon>Bacilli</taxon>
        <taxon>Bacillales</taxon>
        <taxon>Bacillaceae</taxon>
        <taxon>Halobacillus</taxon>
    </lineage>
</organism>
<accession>A0A1I3XQU1</accession>
<feature type="transmembrane region" description="Helical" evidence="1">
    <location>
        <begin position="38"/>
        <end position="56"/>
    </location>
</feature>
<evidence type="ECO:0000313" key="2">
    <source>
        <dbReference type="EMBL" id="SFK21888.1"/>
    </source>
</evidence>
<dbReference type="AlphaFoldDB" id="A0A1I3XQU1"/>
<sequence length="62" mass="7196">MEAHPERKQENLNRFHLLVVSLIMILAFFFISMVTNNFNYTVASVVTVLVINFSIIKKSIRP</sequence>
<dbReference type="EMBL" id="FOSB01000009">
    <property type="protein sequence ID" value="SFK21888.1"/>
    <property type="molecule type" value="Genomic_DNA"/>
</dbReference>
<name>A0A1I3XQU1_HALDA</name>
<keyword evidence="1" id="KW-0472">Membrane</keyword>
<dbReference type="OrthoDB" id="2973055at2"/>
<keyword evidence="3" id="KW-1185">Reference proteome</keyword>
<reference evidence="3" key="1">
    <citation type="submission" date="2016-10" db="EMBL/GenBank/DDBJ databases">
        <authorList>
            <person name="Varghese N."/>
            <person name="Submissions S."/>
        </authorList>
    </citation>
    <scope>NUCLEOTIDE SEQUENCE [LARGE SCALE GENOMIC DNA]</scope>
    <source>
        <strain evidence="3">CGMCC 1.3704</strain>
    </source>
</reference>
<feature type="transmembrane region" description="Helical" evidence="1">
    <location>
        <begin position="12"/>
        <end position="32"/>
    </location>
</feature>
<keyword evidence="1" id="KW-1133">Transmembrane helix</keyword>
<keyword evidence="1" id="KW-0812">Transmembrane</keyword>
<dbReference type="RefSeq" id="WP_075037392.1">
    <property type="nucleotide sequence ID" value="NZ_FOSB01000009.1"/>
</dbReference>